<dbReference type="InterPro" id="IPR051122">
    <property type="entry name" value="SDR_DHRS6-like"/>
</dbReference>
<keyword evidence="2" id="KW-0560">Oxidoreductase</keyword>
<dbReference type="InterPro" id="IPR002347">
    <property type="entry name" value="SDR_fam"/>
</dbReference>
<keyword evidence="4" id="KW-1185">Reference proteome</keyword>
<comment type="similarity">
    <text evidence="1">Belongs to the short-chain dehydrogenases/reductases (SDR) family.</text>
</comment>
<sequence length="243" mass="25958">MVSLHGKKVLIVGGSSGIGLATAGLLLEAGAKVVIVGRSQTKLDLAREGFSLYAENVEGYALDMMDELQVKQFFDQRIKQFDHLVISASETSLVDFKESEMETVKGLFASKFFGPYQLVKHAAPWLSNEGSVTLFSGAAAFKPAKETVVLGSVNAAVTFLGQALAFELSPIRVNVVSPGIIDTPAHSSMDVTTRNQFFEHVASVLPVNRIGTAEDVAESVLYLIRNGFSTGSVLHVDGGHSIV</sequence>
<dbReference type="InterPro" id="IPR036291">
    <property type="entry name" value="NAD(P)-bd_dom_sf"/>
</dbReference>
<dbReference type="Gene3D" id="3.40.50.720">
    <property type="entry name" value="NAD(P)-binding Rossmann-like Domain"/>
    <property type="match status" value="1"/>
</dbReference>
<dbReference type="PANTHER" id="PTHR43477">
    <property type="entry name" value="DIHYDROANTICAPSIN 7-DEHYDROGENASE"/>
    <property type="match status" value="1"/>
</dbReference>
<proteinExistence type="inferred from homology"/>
<evidence type="ECO:0000256" key="2">
    <source>
        <dbReference type="ARBA" id="ARBA00023002"/>
    </source>
</evidence>
<dbReference type="PANTHER" id="PTHR43477:SF1">
    <property type="entry name" value="DIHYDROANTICAPSIN 7-DEHYDROGENASE"/>
    <property type="match status" value="1"/>
</dbReference>
<gene>
    <name evidence="3" type="ORF">WMW72_16600</name>
</gene>
<comment type="caution">
    <text evidence="3">The sequence shown here is derived from an EMBL/GenBank/DDBJ whole genome shotgun (WGS) entry which is preliminary data.</text>
</comment>
<dbReference type="Pfam" id="PF13561">
    <property type="entry name" value="adh_short_C2"/>
    <property type="match status" value="1"/>
</dbReference>
<protein>
    <submittedName>
        <fullName evidence="3">SDR family oxidoreductase</fullName>
    </submittedName>
</protein>
<dbReference type="Proteomes" id="UP001469365">
    <property type="component" value="Unassembled WGS sequence"/>
</dbReference>
<dbReference type="NCBIfam" id="NF005449">
    <property type="entry name" value="PRK07041.1"/>
    <property type="match status" value="1"/>
</dbReference>
<evidence type="ECO:0000256" key="1">
    <source>
        <dbReference type="ARBA" id="ARBA00006484"/>
    </source>
</evidence>
<dbReference type="PRINTS" id="PR00081">
    <property type="entry name" value="GDHRDH"/>
</dbReference>
<dbReference type="RefSeq" id="WP_341416638.1">
    <property type="nucleotide sequence ID" value="NZ_JBBPCC010000010.1"/>
</dbReference>
<dbReference type="EMBL" id="JBBPCC010000010">
    <property type="protein sequence ID" value="MEK8129527.1"/>
    <property type="molecule type" value="Genomic_DNA"/>
</dbReference>
<dbReference type="SUPFAM" id="SSF51735">
    <property type="entry name" value="NAD(P)-binding Rossmann-fold domains"/>
    <property type="match status" value="1"/>
</dbReference>
<name>A0ABU9DL14_9BACL</name>
<organism evidence="3 4">
    <name type="scientific">Paenibacillus filicis</name>
    <dbReference type="NCBI Taxonomy" id="669464"/>
    <lineage>
        <taxon>Bacteria</taxon>
        <taxon>Bacillati</taxon>
        <taxon>Bacillota</taxon>
        <taxon>Bacilli</taxon>
        <taxon>Bacillales</taxon>
        <taxon>Paenibacillaceae</taxon>
        <taxon>Paenibacillus</taxon>
    </lineage>
</organism>
<accession>A0ABU9DL14</accession>
<evidence type="ECO:0000313" key="3">
    <source>
        <dbReference type="EMBL" id="MEK8129527.1"/>
    </source>
</evidence>
<reference evidence="3 4" key="1">
    <citation type="submission" date="2024-04" db="EMBL/GenBank/DDBJ databases">
        <title>draft genome sequnece of Paenibacillus filicis.</title>
        <authorList>
            <person name="Kim D.-U."/>
        </authorList>
    </citation>
    <scope>NUCLEOTIDE SEQUENCE [LARGE SCALE GENOMIC DNA]</scope>
    <source>
        <strain evidence="3 4">KACC14197</strain>
    </source>
</reference>
<evidence type="ECO:0000313" key="4">
    <source>
        <dbReference type="Proteomes" id="UP001469365"/>
    </source>
</evidence>